<sequence length="221" mass="23806">MDVLIVLIWLALWAMSIAGLWMIFVKAGRQGWESLLPLYNLFVLFQILYGEGTKAFLLLIPFYNIYIAIRLWVDLARYFGKSAGFAVGLLLMSPVFLLILGLDKGTSAPSRPNPAPPTAPSTLYVSIQFGTLAGAAFPITANGATIGRDPSCMICLPANTPGVSRQHCRVTLSGSSLTLTDLNSSNGTFFRGTRLSPYVPTTLNRGDTFALGGSGNILQVI</sequence>
<gene>
    <name evidence="3" type="ORF">IAA70_05080</name>
</gene>
<feature type="transmembrane region" description="Helical" evidence="1">
    <location>
        <begin position="6"/>
        <end position="25"/>
    </location>
</feature>
<organism evidence="3 4">
    <name type="scientific">Candidatus Avoscillospira stercoripullorum</name>
    <dbReference type="NCBI Taxonomy" id="2840709"/>
    <lineage>
        <taxon>Bacteria</taxon>
        <taxon>Bacillati</taxon>
        <taxon>Bacillota</taxon>
        <taxon>Clostridia</taxon>
        <taxon>Eubacteriales</taxon>
        <taxon>Oscillospiraceae</taxon>
        <taxon>Oscillospiraceae incertae sedis</taxon>
        <taxon>Candidatus Avoscillospira</taxon>
    </lineage>
</organism>
<dbReference type="Gene3D" id="2.60.200.20">
    <property type="match status" value="1"/>
</dbReference>
<dbReference type="AlphaFoldDB" id="A0A9D1D8D9"/>
<dbReference type="InterPro" id="IPR008984">
    <property type="entry name" value="SMAD_FHA_dom_sf"/>
</dbReference>
<comment type="caution">
    <text evidence="3">The sequence shown here is derived from an EMBL/GenBank/DDBJ whole genome shotgun (WGS) entry which is preliminary data.</text>
</comment>
<reference evidence="3" key="2">
    <citation type="journal article" date="2021" name="PeerJ">
        <title>Extensive microbial diversity within the chicken gut microbiome revealed by metagenomics and culture.</title>
        <authorList>
            <person name="Gilroy R."/>
            <person name="Ravi A."/>
            <person name="Getino M."/>
            <person name="Pursley I."/>
            <person name="Horton D.L."/>
            <person name="Alikhan N.F."/>
            <person name="Baker D."/>
            <person name="Gharbi K."/>
            <person name="Hall N."/>
            <person name="Watson M."/>
            <person name="Adriaenssens E.M."/>
            <person name="Foster-Nyarko E."/>
            <person name="Jarju S."/>
            <person name="Secka A."/>
            <person name="Antonio M."/>
            <person name="Oren A."/>
            <person name="Chaudhuri R.R."/>
            <person name="La Ragione R."/>
            <person name="Hildebrand F."/>
            <person name="Pallen M.J."/>
        </authorList>
    </citation>
    <scope>NUCLEOTIDE SEQUENCE</scope>
    <source>
        <strain evidence="3">ChiHjej9B8-7071</strain>
    </source>
</reference>
<evidence type="ECO:0000313" key="3">
    <source>
        <dbReference type="EMBL" id="HIR09759.1"/>
    </source>
</evidence>
<evidence type="ECO:0000259" key="2">
    <source>
        <dbReference type="PROSITE" id="PS50006"/>
    </source>
</evidence>
<feature type="transmembrane region" description="Helical" evidence="1">
    <location>
        <begin position="55"/>
        <end position="73"/>
    </location>
</feature>
<accession>A0A9D1D8D9</accession>
<dbReference type="InterPro" id="IPR043739">
    <property type="entry name" value="DUF5684"/>
</dbReference>
<keyword evidence="1" id="KW-1133">Transmembrane helix</keyword>
<dbReference type="Pfam" id="PF18936">
    <property type="entry name" value="DUF5684"/>
    <property type="match status" value="1"/>
</dbReference>
<dbReference type="PANTHER" id="PTHR23308">
    <property type="entry name" value="NUCLEAR INHIBITOR OF PROTEIN PHOSPHATASE-1"/>
    <property type="match status" value="1"/>
</dbReference>
<dbReference type="Pfam" id="PF00498">
    <property type="entry name" value="FHA"/>
    <property type="match status" value="1"/>
</dbReference>
<dbReference type="EMBL" id="DVGD01000154">
    <property type="protein sequence ID" value="HIR09759.1"/>
    <property type="molecule type" value="Genomic_DNA"/>
</dbReference>
<dbReference type="SMART" id="SM00240">
    <property type="entry name" value="FHA"/>
    <property type="match status" value="1"/>
</dbReference>
<evidence type="ECO:0000256" key="1">
    <source>
        <dbReference type="SAM" id="Phobius"/>
    </source>
</evidence>
<evidence type="ECO:0000313" key="4">
    <source>
        <dbReference type="Proteomes" id="UP000824258"/>
    </source>
</evidence>
<proteinExistence type="predicted"/>
<dbReference type="CDD" id="cd00060">
    <property type="entry name" value="FHA"/>
    <property type="match status" value="1"/>
</dbReference>
<keyword evidence="1" id="KW-0472">Membrane</keyword>
<reference evidence="3" key="1">
    <citation type="submission" date="2020-10" db="EMBL/GenBank/DDBJ databases">
        <authorList>
            <person name="Gilroy R."/>
        </authorList>
    </citation>
    <scope>NUCLEOTIDE SEQUENCE</scope>
    <source>
        <strain evidence="3">ChiHjej9B8-7071</strain>
    </source>
</reference>
<dbReference type="SUPFAM" id="SSF49879">
    <property type="entry name" value="SMAD/FHA domain"/>
    <property type="match status" value="1"/>
</dbReference>
<feature type="transmembrane region" description="Helical" evidence="1">
    <location>
        <begin position="85"/>
        <end position="102"/>
    </location>
</feature>
<dbReference type="InterPro" id="IPR050923">
    <property type="entry name" value="Cell_Proc_Reg/RNA_Proc"/>
</dbReference>
<dbReference type="Proteomes" id="UP000824258">
    <property type="component" value="Unassembled WGS sequence"/>
</dbReference>
<protein>
    <submittedName>
        <fullName evidence="3">FHA domain-containing protein</fullName>
    </submittedName>
</protein>
<name>A0A9D1D8D9_9FIRM</name>
<keyword evidence="1" id="KW-0812">Transmembrane</keyword>
<feature type="transmembrane region" description="Helical" evidence="1">
    <location>
        <begin position="122"/>
        <end position="141"/>
    </location>
</feature>
<dbReference type="InterPro" id="IPR000253">
    <property type="entry name" value="FHA_dom"/>
</dbReference>
<feature type="domain" description="FHA" evidence="2">
    <location>
        <begin position="144"/>
        <end position="195"/>
    </location>
</feature>
<dbReference type="PROSITE" id="PS50006">
    <property type="entry name" value="FHA_DOMAIN"/>
    <property type="match status" value="1"/>
</dbReference>